<evidence type="ECO:0000313" key="3">
    <source>
        <dbReference type="Proteomes" id="UP000321570"/>
    </source>
</evidence>
<keyword evidence="3" id="KW-1185">Reference proteome</keyword>
<reference evidence="2 3" key="1">
    <citation type="submission" date="2019-07" db="EMBL/GenBank/DDBJ databases">
        <authorList>
            <person name="Jastrzebski P J."/>
            <person name="Paukszto L."/>
            <person name="Jastrzebski P J."/>
        </authorList>
    </citation>
    <scope>NUCLEOTIDE SEQUENCE [LARGE SCALE GENOMIC DNA]</scope>
    <source>
        <strain evidence="2 3">WMS-il1</strain>
    </source>
</reference>
<sequence>MFVSFLLPPFVILLLNIVLYLLLYHYLLWCFLLQTMFRRSVHPSVRDGVKVASPTRSMESSMPIGVSARPVSEPTLPEQQFVPTSCLCDHQTIQICCLEEHKGGGRTFASSRTHESSTKIKSLKCLGRCKYIQRSALVDDKCKQHEKIGLAKLASLSNGTESEVVAQNAGEATLPYH</sequence>
<keyword evidence="1" id="KW-0812">Transmembrane</keyword>
<evidence type="ECO:0000256" key="1">
    <source>
        <dbReference type="SAM" id="Phobius"/>
    </source>
</evidence>
<organism evidence="2 3">
    <name type="scientific">Hymenolepis diminuta</name>
    <name type="common">Rat tapeworm</name>
    <dbReference type="NCBI Taxonomy" id="6216"/>
    <lineage>
        <taxon>Eukaryota</taxon>
        <taxon>Metazoa</taxon>
        <taxon>Spiralia</taxon>
        <taxon>Lophotrochozoa</taxon>
        <taxon>Platyhelminthes</taxon>
        <taxon>Cestoda</taxon>
        <taxon>Eucestoda</taxon>
        <taxon>Cyclophyllidea</taxon>
        <taxon>Hymenolepididae</taxon>
        <taxon>Hymenolepis</taxon>
    </lineage>
</organism>
<proteinExistence type="predicted"/>
<dbReference type="AlphaFoldDB" id="A0A564ZAK5"/>
<evidence type="ECO:0000313" key="2">
    <source>
        <dbReference type="EMBL" id="VUZ56490.1"/>
    </source>
</evidence>
<dbReference type="EMBL" id="CABIJS010000705">
    <property type="protein sequence ID" value="VUZ56490.1"/>
    <property type="molecule type" value="Genomic_DNA"/>
</dbReference>
<gene>
    <name evidence="2" type="ORF">WMSIL1_LOCUS14127</name>
</gene>
<dbReference type="Proteomes" id="UP000321570">
    <property type="component" value="Unassembled WGS sequence"/>
</dbReference>
<accession>A0A564ZAK5</accession>
<feature type="transmembrane region" description="Helical" evidence="1">
    <location>
        <begin position="6"/>
        <end position="32"/>
    </location>
</feature>
<keyword evidence="1" id="KW-1133">Transmembrane helix</keyword>
<protein>
    <submittedName>
        <fullName evidence="2">Uncharacterized protein</fullName>
    </submittedName>
</protein>
<keyword evidence="1" id="KW-0472">Membrane</keyword>
<name>A0A564ZAK5_HYMDI</name>